<dbReference type="OrthoDB" id="4472872at2759"/>
<dbReference type="OMA" id="EFCLDGC"/>
<protein>
    <recommendedName>
        <fullName evidence="2">SMODS and SLOG-associating 2TM effector domain-containing protein</fullName>
    </recommendedName>
</protein>
<dbReference type="AlphaFoldDB" id="A0A084Q972"/>
<dbReference type="PANTHER" id="PTHR38793">
    <property type="entry name" value="SLATT_FUNGAL DOMAIN-CONTAINING PROTEIN-RELATED"/>
    <property type="match status" value="1"/>
</dbReference>
<dbReference type="PANTHER" id="PTHR38793:SF3">
    <property type="entry name" value="SMODS AND SLOG-ASSOCIATING 2TM EFFECTOR DOMAIN-CONTAINING PROTEIN"/>
    <property type="match status" value="1"/>
</dbReference>
<dbReference type="InterPro" id="IPR041622">
    <property type="entry name" value="SLATT_fungi"/>
</dbReference>
<dbReference type="NCBIfam" id="NF033635">
    <property type="entry name" value="SLATT_fungal"/>
    <property type="match status" value="1"/>
</dbReference>
<reference evidence="3 4" key="1">
    <citation type="journal article" date="2014" name="BMC Genomics">
        <title>Comparative genome sequencing reveals chemotype-specific gene clusters in the toxigenic black mold Stachybotrys.</title>
        <authorList>
            <person name="Semeiks J."/>
            <person name="Borek D."/>
            <person name="Otwinowski Z."/>
            <person name="Grishin N.V."/>
        </authorList>
    </citation>
    <scope>NUCLEOTIDE SEQUENCE [LARGE SCALE GENOMIC DNA]</scope>
    <source>
        <strain evidence="3 4">IBT 40285</strain>
    </source>
</reference>
<dbReference type="InParanoid" id="A0A084Q972"/>
<dbReference type="Pfam" id="PF18142">
    <property type="entry name" value="SLATT_fungal"/>
    <property type="match status" value="1"/>
</dbReference>
<keyword evidence="1" id="KW-1133">Transmembrane helix</keyword>
<dbReference type="Proteomes" id="UP000028524">
    <property type="component" value="Unassembled WGS sequence"/>
</dbReference>
<organism evidence="3 4">
    <name type="scientific">Stachybotrys chlorohalonatus (strain IBT 40285)</name>
    <dbReference type="NCBI Taxonomy" id="1283841"/>
    <lineage>
        <taxon>Eukaryota</taxon>
        <taxon>Fungi</taxon>
        <taxon>Dikarya</taxon>
        <taxon>Ascomycota</taxon>
        <taxon>Pezizomycotina</taxon>
        <taxon>Sordariomycetes</taxon>
        <taxon>Hypocreomycetidae</taxon>
        <taxon>Hypocreales</taxon>
        <taxon>Stachybotryaceae</taxon>
        <taxon>Stachybotrys</taxon>
    </lineage>
</organism>
<evidence type="ECO:0000313" key="4">
    <source>
        <dbReference type="Proteomes" id="UP000028524"/>
    </source>
</evidence>
<feature type="transmembrane region" description="Helical" evidence="1">
    <location>
        <begin position="103"/>
        <end position="131"/>
    </location>
</feature>
<dbReference type="EMBL" id="KL660919">
    <property type="protein sequence ID" value="KFA60507.1"/>
    <property type="molecule type" value="Genomic_DNA"/>
</dbReference>
<feature type="transmembrane region" description="Helical" evidence="1">
    <location>
        <begin position="137"/>
        <end position="156"/>
    </location>
</feature>
<gene>
    <name evidence="3" type="ORF">S40285_06906</name>
</gene>
<evidence type="ECO:0000313" key="3">
    <source>
        <dbReference type="EMBL" id="KFA60507.1"/>
    </source>
</evidence>
<dbReference type="HOGENOM" id="CLU_084236_0_0_1"/>
<accession>A0A084Q972</accession>
<evidence type="ECO:0000259" key="2">
    <source>
        <dbReference type="Pfam" id="PF18142"/>
    </source>
</evidence>
<keyword evidence="4" id="KW-1185">Reference proteome</keyword>
<feature type="domain" description="SMODS and SLOG-associating 2TM effector" evidence="2">
    <location>
        <begin position="93"/>
        <end position="211"/>
    </location>
</feature>
<evidence type="ECO:0000256" key="1">
    <source>
        <dbReference type="SAM" id="Phobius"/>
    </source>
</evidence>
<sequence length="266" mass="29477">MASHGTRILQLVRRIVSPYDQEEQGYPPTTTEGSVAGLNEKPLNVATTDQRALIPQHDKLLVFRALTGIDTVPALTRAGHSARTAPNLGIYTRVVRAEQHCGWTYHVVSLLINICLGVQIVVAAILTALGAADGPHAAVTAFGAINTIIAAILTYVKGSGLPDRLKYHKDEWKQVREYIEQREREFCLIDCSLDAQEEIMIVEEMYKSVKARLEAGKNPAGSARPATINSNEVAPVPAQNRSNECWASFRIPTRPLYDDTHWRRRD</sequence>
<keyword evidence="1" id="KW-0472">Membrane</keyword>
<keyword evidence="1" id="KW-0812">Transmembrane</keyword>
<name>A0A084Q972_STAC4</name>
<proteinExistence type="predicted"/>